<dbReference type="STRING" id="1920490.GCA_001895925_03726"/>
<dbReference type="GO" id="GO:0047617">
    <property type="term" value="F:fatty acyl-CoA hydrolase activity"/>
    <property type="evidence" value="ECO:0007669"/>
    <property type="project" value="TreeGrafter"/>
</dbReference>
<feature type="active site" evidence="2">
    <location>
        <position position="15"/>
    </location>
</feature>
<dbReference type="PANTHER" id="PTHR31793">
    <property type="entry name" value="4-HYDROXYBENZOYL-COA THIOESTERASE FAMILY MEMBER"/>
    <property type="match status" value="1"/>
</dbReference>
<reference evidence="3 4" key="1">
    <citation type="submission" date="2018-02" db="EMBL/GenBank/DDBJ databases">
        <authorList>
            <person name="Cohen D.B."/>
            <person name="Kent A.D."/>
        </authorList>
    </citation>
    <scope>NUCLEOTIDE SEQUENCE [LARGE SCALE GENOMIC DNA]</scope>
    <source>
        <strain evidence="3 4">ULC007</strain>
    </source>
</reference>
<dbReference type="EMBL" id="PVWG01000007">
    <property type="protein sequence ID" value="PSB20157.1"/>
    <property type="molecule type" value="Genomic_DNA"/>
</dbReference>
<gene>
    <name evidence="3" type="ORF">C7B65_08895</name>
</gene>
<dbReference type="EC" id="3.1.2.28" evidence="2"/>
<evidence type="ECO:0000313" key="4">
    <source>
        <dbReference type="Proteomes" id="UP000238634"/>
    </source>
</evidence>
<comment type="function">
    <text evidence="2">Catalyzes the hydrolysis of 1,4-dihydroxy-2-naphthoyl-CoA (DHNA-CoA) to 1,4-dihydroxy-2-naphthoate (DHNA), a reaction involved in phylloquinone (vitamin K1) biosynthesis.</text>
</comment>
<comment type="similarity">
    <text evidence="2">Belongs to the 4-hydroxybenzoyl-CoA thioesterase family. DHNA-CoA hydrolase subfamily.</text>
</comment>
<keyword evidence="4" id="KW-1185">Reference proteome</keyword>
<dbReference type="RefSeq" id="WP_073070758.1">
    <property type="nucleotide sequence ID" value="NZ_MPPI01000009.1"/>
</dbReference>
<dbReference type="InterPro" id="IPR006684">
    <property type="entry name" value="YbgC/YbaW"/>
</dbReference>
<keyword evidence="1 2" id="KW-0378">Hydrolase</keyword>
<dbReference type="InterPro" id="IPR022829">
    <property type="entry name" value="DHNA_CoA_hydrolase"/>
</dbReference>
<dbReference type="OrthoDB" id="9800856at2"/>
<evidence type="ECO:0000313" key="3">
    <source>
        <dbReference type="EMBL" id="PSB20157.1"/>
    </source>
</evidence>
<dbReference type="SUPFAM" id="SSF54637">
    <property type="entry name" value="Thioesterase/thiol ester dehydrase-isomerase"/>
    <property type="match status" value="1"/>
</dbReference>
<dbReference type="GO" id="GO:0061522">
    <property type="term" value="F:1,4-dihydroxy-2-naphthoyl-CoA thioesterase activity"/>
    <property type="evidence" value="ECO:0007669"/>
    <property type="project" value="UniProtKB-EC"/>
</dbReference>
<reference evidence="3 4" key="2">
    <citation type="submission" date="2018-03" db="EMBL/GenBank/DDBJ databases">
        <title>The ancient ancestry and fast evolution of plastids.</title>
        <authorList>
            <person name="Moore K.R."/>
            <person name="Magnabosco C."/>
            <person name="Momper L."/>
            <person name="Gold D.A."/>
            <person name="Bosak T."/>
            <person name="Fournier G.P."/>
        </authorList>
    </citation>
    <scope>NUCLEOTIDE SEQUENCE [LARGE SCALE GENOMIC DNA]</scope>
    <source>
        <strain evidence="3 4">ULC007</strain>
    </source>
</reference>
<sequence>MTFIYQRTVRFEDTDAAGVVYFANILKICHEAYEEILIAAGIDLKSFFRDSDVAVPIVHADVDFFRPLHCGDRLSVQISPHPINDSEFEIIYEIGLADFDRPASRASTRHVCIDPVGRSRKELPSKLRQWVQH</sequence>
<organism evidence="3 4">
    <name type="scientific">Phormidesmis priestleyi ULC007</name>
    <dbReference type="NCBI Taxonomy" id="1920490"/>
    <lineage>
        <taxon>Bacteria</taxon>
        <taxon>Bacillati</taxon>
        <taxon>Cyanobacteriota</taxon>
        <taxon>Cyanophyceae</taxon>
        <taxon>Leptolyngbyales</taxon>
        <taxon>Leptolyngbyaceae</taxon>
        <taxon>Phormidesmis</taxon>
    </lineage>
</organism>
<dbReference type="UniPathway" id="UPA01057">
    <property type="reaction ID" value="UER01033"/>
</dbReference>
<dbReference type="InterPro" id="IPR029069">
    <property type="entry name" value="HotDog_dom_sf"/>
</dbReference>
<dbReference type="PIRSF" id="PIRSF003230">
    <property type="entry name" value="YbgC"/>
    <property type="match status" value="1"/>
</dbReference>
<comment type="caution">
    <text evidence="3">The sequence shown here is derived from an EMBL/GenBank/DDBJ whole genome shotgun (WGS) entry which is preliminary data.</text>
</comment>
<comment type="catalytic activity">
    <reaction evidence="2">
        <text>1,4-dihydroxy-2-naphthoyl-CoA + H2O = 1,4-dihydroxy-2-naphthoate + CoA + H(+)</text>
        <dbReference type="Rhea" id="RHEA:26309"/>
        <dbReference type="ChEBI" id="CHEBI:11173"/>
        <dbReference type="ChEBI" id="CHEBI:15377"/>
        <dbReference type="ChEBI" id="CHEBI:15378"/>
        <dbReference type="ChEBI" id="CHEBI:57287"/>
        <dbReference type="ChEBI" id="CHEBI:58897"/>
        <dbReference type="EC" id="3.1.2.28"/>
    </reaction>
</comment>
<dbReference type="CDD" id="cd00586">
    <property type="entry name" value="4HBT"/>
    <property type="match status" value="1"/>
</dbReference>
<proteinExistence type="inferred from homology"/>
<evidence type="ECO:0000256" key="1">
    <source>
        <dbReference type="ARBA" id="ARBA00022801"/>
    </source>
</evidence>
<accession>A0A2T1DI52</accession>
<comment type="pathway">
    <text evidence="2">Quinol/quinone metabolism; 1,4-dihydroxy-2-naphthoate biosynthesis; 1,4-dihydroxy-2-naphthoate from chorismate: step 7/7.</text>
</comment>
<dbReference type="PANTHER" id="PTHR31793:SF37">
    <property type="entry name" value="ACYL-COA THIOESTER HYDROLASE YBGC"/>
    <property type="match status" value="1"/>
</dbReference>
<dbReference type="InterPro" id="IPR050563">
    <property type="entry name" value="4-hydroxybenzoyl-CoA_TE"/>
</dbReference>
<dbReference type="Proteomes" id="UP000238634">
    <property type="component" value="Unassembled WGS sequence"/>
</dbReference>
<dbReference type="UniPathway" id="UPA00995"/>
<dbReference type="HAMAP" id="MF_02101">
    <property type="entry name" value="DHNA_CoA_hydrolase"/>
    <property type="match status" value="1"/>
</dbReference>
<dbReference type="AlphaFoldDB" id="A0A2T1DI52"/>
<dbReference type="GO" id="GO:0042372">
    <property type="term" value="P:phylloquinone biosynthetic process"/>
    <property type="evidence" value="ECO:0007669"/>
    <property type="project" value="UniProtKB-UniRule"/>
</dbReference>
<comment type="pathway">
    <text evidence="2">Cofactor biosynthesis; phylloquinone biosynthesis.</text>
</comment>
<name>A0A2T1DI52_9CYAN</name>
<evidence type="ECO:0000256" key="2">
    <source>
        <dbReference type="HAMAP-Rule" id="MF_02101"/>
    </source>
</evidence>
<dbReference type="Gene3D" id="3.10.129.10">
    <property type="entry name" value="Hotdog Thioesterase"/>
    <property type="match status" value="1"/>
</dbReference>
<protein>
    <recommendedName>
        <fullName evidence="2">1,4-dihydroxy-2-naphthoyl-CoA hydrolase</fullName>
        <shortName evidence="2">DHNA-CoA hydrolase</shortName>
        <ecNumber evidence="2">3.1.2.28</ecNumber>
    </recommendedName>
    <alternativeName>
        <fullName evidence="2">DHNA-CoA thioesterase</fullName>
    </alternativeName>
</protein>
<dbReference type="Pfam" id="PF13279">
    <property type="entry name" value="4HBT_2"/>
    <property type="match status" value="1"/>
</dbReference>